<proteinExistence type="predicted"/>
<dbReference type="Pfam" id="PF02397">
    <property type="entry name" value="Bac_transf"/>
    <property type="match status" value="1"/>
</dbReference>
<organism evidence="3">
    <name type="scientific">hydrothermal vent metagenome</name>
    <dbReference type="NCBI Taxonomy" id="652676"/>
    <lineage>
        <taxon>unclassified sequences</taxon>
        <taxon>metagenomes</taxon>
        <taxon>ecological metagenomes</taxon>
    </lineage>
</organism>
<accession>A0A1W1BHP3</accession>
<evidence type="ECO:0000259" key="2">
    <source>
        <dbReference type="Pfam" id="PF02397"/>
    </source>
</evidence>
<keyword evidence="1" id="KW-0812">Transmembrane</keyword>
<dbReference type="GO" id="GO:0016780">
    <property type="term" value="F:phosphotransferase activity, for other substituted phosphate groups"/>
    <property type="evidence" value="ECO:0007669"/>
    <property type="project" value="TreeGrafter"/>
</dbReference>
<gene>
    <name evidence="3" type="ORF">MNB_SV-12-641</name>
</gene>
<keyword evidence="1" id="KW-1133">Transmembrane helix</keyword>
<reference evidence="3" key="1">
    <citation type="submission" date="2016-10" db="EMBL/GenBank/DDBJ databases">
        <authorList>
            <person name="de Groot N.N."/>
        </authorList>
    </citation>
    <scope>NUCLEOTIDE SEQUENCE</scope>
</reference>
<evidence type="ECO:0000256" key="1">
    <source>
        <dbReference type="SAM" id="Phobius"/>
    </source>
</evidence>
<keyword evidence="3" id="KW-0808">Transferase</keyword>
<dbReference type="AlphaFoldDB" id="A0A1W1BHP3"/>
<keyword evidence="1" id="KW-0472">Membrane</keyword>
<evidence type="ECO:0000313" key="3">
    <source>
        <dbReference type="EMBL" id="SFV53005.1"/>
    </source>
</evidence>
<protein>
    <submittedName>
        <fullName evidence="3">UDP-glucose lipid carrier transferase</fullName>
    </submittedName>
</protein>
<feature type="domain" description="Bacterial sugar transferase" evidence="2">
    <location>
        <begin position="33"/>
        <end position="213"/>
    </location>
</feature>
<dbReference type="PANTHER" id="PTHR30576">
    <property type="entry name" value="COLANIC BIOSYNTHESIS UDP-GLUCOSE LIPID CARRIER TRANSFERASE"/>
    <property type="match status" value="1"/>
</dbReference>
<sequence>MKTITNILDIHHYYFIKYNKTVEGYSTFAFFQKRVIDFSFAIILLILTLPITLFAIYRIKKESSGPILFKQSRVGLNGESFTCYKFRSMHVNSDFNPYTEDGDSRIFPFGNIMRKMRIDELPQLWNVIKGEMHLIGPRAEWDILVNQYEKVIPKYQKRHIVRPGITGLAQVLYPYGRNIQDSKNKLKYDLLYIKNWSLWLELRVIWKTIMVVLGRKGI</sequence>
<name>A0A1W1BHP3_9ZZZZ</name>
<feature type="transmembrane region" description="Helical" evidence="1">
    <location>
        <begin position="38"/>
        <end position="57"/>
    </location>
</feature>
<dbReference type="PANTHER" id="PTHR30576:SF0">
    <property type="entry name" value="UNDECAPRENYL-PHOSPHATE N-ACETYLGALACTOSAMINYL 1-PHOSPHATE TRANSFERASE-RELATED"/>
    <property type="match status" value="1"/>
</dbReference>
<dbReference type="InterPro" id="IPR003362">
    <property type="entry name" value="Bact_transf"/>
</dbReference>
<dbReference type="EMBL" id="FPHE01000039">
    <property type="protein sequence ID" value="SFV53005.1"/>
    <property type="molecule type" value="Genomic_DNA"/>
</dbReference>